<evidence type="ECO:0000256" key="4">
    <source>
        <dbReference type="RuleBase" id="RU361153"/>
    </source>
</evidence>
<name>A0A1S2Z289_CICAR</name>
<evidence type="ECO:0000256" key="3">
    <source>
        <dbReference type="ARBA" id="ARBA00023295"/>
    </source>
</evidence>
<dbReference type="GO" id="GO:0005737">
    <property type="term" value="C:cytoplasm"/>
    <property type="evidence" value="ECO:0007669"/>
    <property type="project" value="TreeGrafter"/>
</dbReference>
<dbReference type="GeneID" id="101514870"/>
<dbReference type="OrthoDB" id="62120at2759"/>
<evidence type="ECO:0000313" key="6">
    <source>
        <dbReference type="Proteomes" id="UP000087171"/>
    </source>
</evidence>
<dbReference type="eggNOG" id="ENOG502QPYU">
    <property type="taxonomic scope" value="Eukaryota"/>
</dbReference>
<feature type="domain" description="Glycoside hydrolase family 5" evidence="5">
    <location>
        <begin position="102"/>
        <end position="372"/>
    </location>
</feature>
<keyword evidence="3 4" id="KW-0326">Glycosidase</keyword>
<evidence type="ECO:0000256" key="1">
    <source>
        <dbReference type="ARBA" id="ARBA00005641"/>
    </source>
</evidence>
<dbReference type="InterPro" id="IPR010431">
    <property type="entry name" value="Fascin"/>
</dbReference>
<dbReference type="RefSeq" id="XP_004513707.1">
    <property type="nucleotide sequence ID" value="XM_004513650.1"/>
</dbReference>
<evidence type="ECO:0000313" key="7">
    <source>
        <dbReference type="RefSeq" id="XP_004513707.1"/>
    </source>
</evidence>
<dbReference type="PANTHER" id="PTHR10551:SF14">
    <property type="entry name" value="CELLULASE CONTAINING PROTEIN, EXPRESSED"/>
    <property type="match status" value="1"/>
</dbReference>
<protein>
    <submittedName>
        <fullName evidence="7">Probable glucan 1,3-beta-glucosidase A</fullName>
    </submittedName>
</protein>
<proteinExistence type="inferred from homology"/>
<keyword evidence="6" id="KW-1185">Reference proteome</keyword>
<keyword evidence="2 4" id="KW-0378">Hydrolase</keyword>
<dbReference type="PaxDb" id="3827-XP_004513707.1"/>
<dbReference type="KEGG" id="cam:101514870"/>
<dbReference type="GO" id="GO:0004553">
    <property type="term" value="F:hydrolase activity, hydrolyzing O-glycosyl compounds"/>
    <property type="evidence" value="ECO:0007669"/>
    <property type="project" value="InterPro"/>
</dbReference>
<accession>A0A1S2Z289</accession>
<dbReference type="GO" id="GO:0015629">
    <property type="term" value="C:actin cytoskeleton"/>
    <property type="evidence" value="ECO:0007669"/>
    <property type="project" value="TreeGrafter"/>
</dbReference>
<dbReference type="PANTHER" id="PTHR10551">
    <property type="entry name" value="FASCIN"/>
    <property type="match status" value="1"/>
</dbReference>
<dbReference type="GO" id="GO:0016477">
    <property type="term" value="P:cell migration"/>
    <property type="evidence" value="ECO:0007669"/>
    <property type="project" value="TreeGrafter"/>
</dbReference>
<dbReference type="InterPro" id="IPR001547">
    <property type="entry name" value="Glyco_hydro_5"/>
</dbReference>
<dbReference type="STRING" id="3827.A0A1S2Z289"/>
<dbReference type="Proteomes" id="UP000087171">
    <property type="component" value="Unplaced"/>
</dbReference>
<organism evidence="6 7">
    <name type="scientific">Cicer arietinum</name>
    <name type="common">Chickpea</name>
    <name type="synonym">Garbanzo</name>
    <dbReference type="NCBI Taxonomy" id="3827"/>
    <lineage>
        <taxon>Eukaryota</taxon>
        <taxon>Viridiplantae</taxon>
        <taxon>Streptophyta</taxon>
        <taxon>Embryophyta</taxon>
        <taxon>Tracheophyta</taxon>
        <taxon>Spermatophyta</taxon>
        <taxon>Magnoliopsida</taxon>
        <taxon>eudicotyledons</taxon>
        <taxon>Gunneridae</taxon>
        <taxon>Pentapetalae</taxon>
        <taxon>rosids</taxon>
        <taxon>fabids</taxon>
        <taxon>Fabales</taxon>
        <taxon>Fabaceae</taxon>
        <taxon>Papilionoideae</taxon>
        <taxon>50 kb inversion clade</taxon>
        <taxon>NPAAA clade</taxon>
        <taxon>Hologalegina</taxon>
        <taxon>IRL clade</taxon>
        <taxon>Cicereae</taxon>
        <taxon>Cicer</taxon>
    </lineage>
</organism>
<gene>
    <name evidence="7" type="primary">LOC101514870</name>
</gene>
<dbReference type="GO" id="GO:0000272">
    <property type="term" value="P:polysaccharide catabolic process"/>
    <property type="evidence" value="ECO:0007669"/>
    <property type="project" value="InterPro"/>
</dbReference>
<dbReference type="InterPro" id="IPR017853">
    <property type="entry name" value="GH"/>
</dbReference>
<dbReference type="Gene3D" id="3.20.20.80">
    <property type="entry name" value="Glycosidases"/>
    <property type="match status" value="1"/>
</dbReference>
<reference evidence="7" key="1">
    <citation type="submission" date="2025-08" db="UniProtKB">
        <authorList>
            <consortium name="RefSeq"/>
        </authorList>
    </citation>
    <scope>IDENTIFICATION</scope>
    <source>
        <tissue evidence="7">Etiolated seedlings</tissue>
    </source>
</reference>
<dbReference type="GO" id="GO:0051015">
    <property type="term" value="F:actin filament binding"/>
    <property type="evidence" value="ECO:0007669"/>
    <property type="project" value="InterPro"/>
</dbReference>
<dbReference type="GO" id="GO:0007163">
    <property type="term" value="P:establishment or maintenance of cell polarity"/>
    <property type="evidence" value="ECO:0007669"/>
    <property type="project" value="TreeGrafter"/>
</dbReference>
<dbReference type="AlphaFoldDB" id="A0A1S2Z289"/>
<comment type="similarity">
    <text evidence="1 4">Belongs to the glycosyl hydrolase 5 (cellulase A) family.</text>
</comment>
<evidence type="ECO:0000259" key="5">
    <source>
        <dbReference type="Pfam" id="PF00150"/>
    </source>
</evidence>
<dbReference type="FunFam" id="3.20.20.80:FF:000067">
    <property type="entry name" value="Glucan 1,3-beta-glucosidase A"/>
    <property type="match status" value="1"/>
</dbReference>
<dbReference type="Pfam" id="PF00150">
    <property type="entry name" value="Cellulase"/>
    <property type="match status" value="1"/>
</dbReference>
<dbReference type="SUPFAM" id="SSF51445">
    <property type="entry name" value="(Trans)glycosidases"/>
    <property type="match status" value="1"/>
</dbReference>
<evidence type="ECO:0000256" key="2">
    <source>
        <dbReference type="ARBA" id="ARBA00022801"/>
    </source>
</evidence>
<dbReference type="GO" id="GO:0051017">
    <property type="term" value="P:actin filament bundle assembly"/>
    <property type="evidence" value="ECO:0007669"/>
    <property type="project" value="TreeGrafter"/>
</dbReference>
<sequence>MLLHICCSCKRIEGKTLSTSNKGSIINIWVLIVLKESLKPFMKHMMNSVSHCFLSKLMALQLQVRGWRDDDPSIFEITIVARLQGEFQVTNGYGPTKVAQVMKEHWSTFIVEDDFKFIASIGLNAVRIPVGWWIASGPIPPWPYVGGLLNALDNAFPWAQKYGLKIIIDLHAAPGSQNGFQHSSSKDGSQEWGKEDENIQETVDVISFLIARYANHPSLYAIELLNEPLSPGVTLESLNKYYKACYDVVRGHSTTTYVVMSNRLGPLEPKELFPLANGLMGSVIDVHYYNIFDDLFENKTVQQHIDFIYNNRSSELNFITTSNGPLTFVGEWVSDWRVKETTKEDFQRFGKAQIEVYGRATFGWAYWAFRNANQHWSLEWMINNGYINL</sequence>